<dbReference type="PANTHER" id="PTHR30158">
    <property type="entry name" value="ACRA/E-RELATED COMPONENT OF DRUG EFFLUX TRANSPORTER"/>
    <property type="match status" value="1"/>
</dbReference>
<organism evidence="10 11">
    <name type="scientific">Tepidicaulis marinus</name>
    <dbReference type="NCBI Taxonomy" id="1333998"/>
    <lineage>
        <taxon>Bacteria</taxon>
        <taxon>Pseudomonadati</taxon>
        <taxon>Pseudomonadota</taxon>
        <taxon>Alphaproteobacteria</taxon>
        <taxon>Hyphomicrobiales</taxon>
        <taxon>Parvibaculaceae</taxon>
        <taxon>Tepidicaulis</taxon>
    </lineage>
</organism>
<gene>
    <name evidence="10" type="ORF">M2A_1783</name>
</gene>
<dbReference type="AlphaFoldDB" id="A0A081BB66"/>
<name>A0A081BB66_9HYPH</name>
<dbReference type="InterPro" id="IPR058627">
    <property type="entry name" value="MdtA-like_C"/>
</dbReference>
<dbReference type="PANTHER" id="PTHR30158:SF10">
    <property type="entry name" value="CATION EFFLUX PUMP"/>
    <property type="match status" value="1"/>
</dbReference>
<keyword evidence="3" id="KW-0175">Coiled coil</keyword>
<feature type="coiled-coil region" evidence="3">
    <location>
        <begin position="98"/>
        <end position="170"/>
    </location>
</feature>
<keyword evidence="11" id="KW-1185">Reference proteome</keyword>
<evidence type="ECO:0000256" key="4">
    <source>
        <dbReference type="SAM" id="MobiDB-lite"/>
    </source>
</evidence>
<comment type="caution">
    <text evidence="10">The sequence shown here is derived from an EMBL/GenBank/DDBJ whole genome shotgun (WGS) entry which is preliminary data.</text>
</comment>
<dbReference type="GO" id="GO:0046677">
    <property type="term" value="P:response to antibiotic"/>
    <property type="evidence" value="ECO:0007669"/>
    <property type="project" value="TreeGrafter"/>
</dbReference>
<dbReference type="EMBL" id="BBIO01000008">
    <property type="protein sequence ID" value="GAK45284.1"/>
    <property type="molecule type" value="Genomic_DNA"/>
</dbReference>
<dbReference type="InterPro" id="IPR006143">
    <property type="entry name" value="RND_pump_MFP"/>
</dbReference>
<dbReference type="GO" id="GO:0022857">
    <property type="term" value="F:transmembrane transporter activity"/>
    <property type="evidence" value="ECO:0007669"/>
    <property type="project" value="InterPro"/>
</dbReference>
<feature type="domain" description="Multidrug resistance protein MdtA-like C-terminal permuted SH3" evidence="9">
    <location>
        <begin position="297"/>
        <end position="356"/>
    </location>
</feature>
<dbReference type="Gene3D" id="1.10.287.470">
    <property type="entry name" value="Helix hairpin bin"/>
    <property type="match status" value="1"/>
</dbReference>
<dbReference type="NCBIfam" id="TIGR01730">
    <property type="entry name" value="RND_mfp"/>
    <property type="match status" value="1"/>
</dbReference>
<accession>A0A081BB66</accession>
<dbReference type="Gene3D" id="2.40.420.20">
    <property type="match status" value="1"/>
</dbReference>
<feature type="domain" description="Multidrug resistance protein MdtA-like alpha-helical hairpin" evidence="6">
    <location>
        <begin position="98"/>
        <end position="167"/>
    </location>
</feature>
<dbReference type="STRING" id="1333998.M2A_1783"/>
<feature type="compositionally biased region" description="Basic and acidic residues" evidence="4">
    <location>
        <begin position="368"/>
        <end position="384"/>
    </location>
</feature>
<evidence type="ECO:0000259" key="8">
    <source>
        <dbReference type="Pfam" id="PF25944"/>
    </source>
</evidence>
<dbReference type="Pfam" id="PF25944">
    <property type="entry name" value="Beta-barrel_RND"/>
    <property type="match status" value="1"/>
</dbReference>
<dbReference type="GO" id="GO:0005886">
    <property type="term" value="C:plasma membrane"/>
    <property type="evidence" value="ECO:0007669"/>
    <property type="project" value="TreeGrafter"/>
</dbReference>
<dbReference type="Gene3D" id="2.40.50.100">
    <property type="match status" value="1"/>
</dbReference>
<dbReference type="InterPro" id="IPR058625">
    <property type="entry name" value="MdtA-like_BSH"/>
</dbReference>
<protein>
    <submittedName>
        <fullName evidence="10">Secretion protein HlyD</fullName>
    </submittedName>
</protein>
<dbReference type="GO" id="GO:0030313">
    <property type="term" value="C:cell envelope"/>
    <property type="evidence" value="ECO:0007669"/>
    <property type="project" value="UniProtKB-SubCell"/>
</dbReference>
<feature type="chain" id="PRO_5001754934" evidence="5">
    <location>
        <begin position="20"/>
        <end position="393"/>
    </location>
</feature>
<dbReference type="Pfam" id="PF25917">
    <property type="entry name" value="BSH_RND"/>
    <property type="match status" value="1"/>
</dbReference>
<evidence type="ECO:0000259" key="9">
    <source>
        <dbReference type="Pfam" id="PF25967"/>
    </source>
</evidence>
<evidence type="ECO:0000256" key="1">
    <source>
        <dbReference type="ARBA" id="ARBA00004196"/>
    </source>
</evidence>
<feature type="domain" description="Multidrug resistance protein MdtA-like beta-barrel" evidence="8">
    <location>
        <begin position="203"/>
        <end position="289"/>
    </location>
</feature>
<dbReference type="InterPro" id="IPR058624">
    <property type="entry name" value="MdtA-like_HH"/>
</dbReference>
<evidence type="ECO:0000259" key="6">
    <source>
        <dbReference type="Pfam" id="PF25876"/>
    </source>
</evidence>
<dbReference type="Pfam" id="PF25876">
    <property type="entry name" value="HH_MFP_RND"/>
    <property type="match status" value="1"/>
</dbReference>
<evidence type="ECO:0000256" key="2">
    <source>
        <dbReference type="ARBA" id="ARBA00009477"/>
    </source>
</evidence>
<dbReference type="Pfam" id="PF25967">
    <property type="entry name" value="RND-MFP_C"/>
    <property type="match status" value="1"/>
</dbReference>
<feature type="signal peptide" evidence="5">
    <location>
        <begin position="1"/>
        <end position="19"/>
    </location>
</feature>
<evidence type="ECO:0000313" key="10">
    <source>
        <dbReference type="EMBL" id="GAK45284.1"/>
    </source>
</evidence>
<dbReference type="PROSITE" id="PS51257">
    <property type="entry name" value="PROKAR_LIPOPROTEIN"/>
    <property type="match status" value="1"/>
</dbReference>
<dbReference type="InterPro" id="IPR058626">
    <property type="entry name" value="MdtA-like_b-barrel"/>
</dbReference>
<evidence type="ECO:0000313" key="11">
    <source>
        <dbReference type="Proteomes" id="UP000028702"/>
    </source>
</evidence>
<feature type="region of interest" description="Disordered" evidence="4">
    <location>
        <begin position="361"/>
        <end position="393"/>
    </location>
</feature>
<keyword evidence="5" id="KW-0732">Signal</keyword>
<comment type="subcellular location">
    <subcellularLocation>
        <location evidence="1">Cell envelope</location>
    </subcellularLocation>
</comment>
<sequence length="393" mass="42361">MKRVAGLAFAGFMALGLAACDEGGNQGPPPPTVTAVHPTVKEIVEWEIYTGRFVPVSQVDIRARVSGYLDSVLFEDGQIVEKGDLLFVIDQRSFKVALEEAEARVASAEASLNLAERELARASKLLKSSNVSRSTYDQRLLERKVADASLAAAKAERDQAQLEFDFTEIRAPIRGRISDSKVDVGNLVTQGSDVLTRIVSLDPVLFEFDVSEADYLKYQRLNDEGRLNARSSSVAVSVKLLDEKEFSHGGSMVFVDNALDTASGTIRGQAQFGNADGFLTPGLFGQVRVPGSEEYEAILVPEVAINSDQSRKFVYVLGEEGKAAARYLELGPVIEDMRVVRAGLTPDDWVIIDGLTKIRNGAPVNADKQGDGAPEKAPEGKAPKTGEAGGEAE</sequence>
<reference evidence="10 11" key="1">
    <citation type="submission" date="2014-07" db="EMBL/GenBank/DDBJ databases">
        <title>Tepidicaulis marinum gen. nov., sp. nov., a novel marine bacterium denitrifying nitrate to nitrous oxide strictly under microaerobic conditions.</title>
        <authorList>
            <person name="Takeuchi M."/>
            <person name="Yamagishi T."/>
            <person name="Kamagata Y."/>
            <person name="Oshima K."/>
            <person name="Hattori M."/>
            <person name="Katayama T."/>
            <person name="Hanada S."/>
            <person name="Tamaki H."/>
            <person name="Marumo K."/>
            <person name="Maeda H."/>
            <person name="Nedachi M."/>
            <person name="Iwasaki W."/>
            <person name="Suwa Y."/>
            <person name="Sakata S."/>
        </authorList>
    </citation>
    <scope>NUCLEOTIDE SEQUENCE [LARGE SCALE GENOMIC DNA]</scope>
    <source>
        <strain evidence="10 11">MA2</strain>
    </source>
</reference>
<dbReference type="SUPFAM" id="SSF111369">
    <property type="entry name" value="HlyD-like secretion proteins"/>
    <property type="match status" value="1"/>
</dbReference>
<comment type="similarity">
    <text evidence="2">Belongs to the membrane fusion protein (MFP) (TC 8.A.1) family.</text>
</comment>
<evidence type="ECO:0000256" key="3">
    <source>
        <dbReference type="SAM" id="Coils"/>
    </source>
</evidence>
<dbReference type="eggNOG" id="COG0845">
    <property type="taxonomic scope" value="Bacteria"/>
</dbReference>
<dbReference type="Gene3D" id="2.40.30.170">
    <property type="match status" value="1"/>
</dbReference>
<proteinExistence type="inferred from homology"/>
<evidence type="ECO:0000259" key="7">
    <source>
        <dbReference type="Pfam" id="PF25917"/>
    </source>
</evidence>
<dbReference type="Proteomes" id="UP000028702">
    <property type="component" value="Unassembled WGS sequence"/>
</dbReference>
<evidence type="ECO:0000256" key="5">
    <source>
        <dbReference type="SAM" id="SignalP"/>
    </source>
</evidence>
<feature type="domain" description="Multidrug resistance protein MdtA-like barrel-sandwich hybrid" evidence="7">
    <location>
        <begin position="58"/>
        <end position="192"/>
    </location>
</feature>